<protein>
    <submittedName>
        <fullName evidence="7">BA75_00628T0</fullName>
    </submittedName>
</protein>
<evidence type="ECO:0000256" key="5">
    <source>
        <dbReference type="SAM" id="MobiDB-lite"/>
    </source>
</evidence>
<dbReference type="InterPro" id="IPR008422">
    <property type="entry name" value="KN_HD"/>
</dbReference>
<dbReference type="InterPro" id="IPR050224">
    <property type="entry name" value="TALE_homeobox"/>
</dbReference>
<evidence type="ECO:0000313" key="8">
    <source>
        <dbReference type="Proteomes" id="UP000094565"/>
    </source>
</evidence>
<evidence type="ECO:0000256" key="1">
    <source>
        <dbReference type="ARBA" id="ARBA00023125"/>
    </source>
</evidence>
<evidence type="ECO:0000256" key="2">
    <source>
        <dbReference type="ARBA" id="ARBA00023155"/>
    </source>
</evidence>
<name>A0A1B2J790_PICPA</name>
<keyword evidence="3 4" id="KW-0539">Nucleus</keyword>
<feature type="compositionally biased region" description="Low complexity" evidence="5">
    <location>
        <begin position="132"/>
        <end position="142"/>
    </location>
</feature>
<dbReference type="PROSITE" id="PS50071">
    <property type="entry name" value="HOMEOBOX_2"/>
    <property type="match status" value="1"/>
</dbReference>
<reference evidence="7 8" key="1">
    <citation type="submission" date="2016-02" db="EMBL/GenBank/DDBJ databases">
        <title>Comparative genomic and transcriptomic foundation for Pichia pastoris.</title>
        <authorList>
            <person name="Love K.R."/>
            <person name="Shah K.A."/>
            <person name="Whittaker C.A."/>
            <person name="Wu J."/>
            <person name="Bartlett M.C."/>
            <person name="Ma D."/>
            <person name="Leeson R.L."/>
            <person name="Priest M."/>
            <person name="Young S.K."/>
            <person name="Love J.C."/>
        </authorList>
    </citation>
    <scope>NUCLEOTIDE SEQUENCE [LARGE SCALE GENOMIC DNA]</scope>
    <source>
        <strain evidence="7 8">ATCC 28485</strain>
    </source>
</reference>
<dbReference type="AlphaFoldDB" id="A0A1B2J790"/>
<proteinExistence type="predicted"/>
<keyword evidence="8" id="KW-1185">Reference proteome</keyword>
<dbReference type="PANTHER" id="PTHR11850">
    <property type="entry name" value="HOMEOBOX PROTEIN TRANSCRIPTION FACTORS"/>
    <property type="match status" value="1"/>
</dbReference>
<dbReference type="InterPro" id="IPR009057">
    <property type="entry name" value="Homeodomain-like_sf"/>
</dbReference>
<dbReference type="GO" id="GO:0006355">
    <property type="term" value="P:regulation of DNA-templated transcription"/>
    <property type="evidence" value="ECO:0007669"/>
    <property type="project" value="InterPro"/>
</dbReference>
<sequence>MEISSLVSRPATKTTYQLPLRPASVEPNGAVAEPSAESNVKLPSIHDMLSDVQLGMQPSYFQPRTYTPSPVILPAPSTSSPMLVLPVGAYSYQQHVFPASPQPQSSLGRTTSVNSPLERTVVASLPSPPPSSTSTSTSSTTTAGRPVSPGARTEKKIVKPALVGSTVSVSDSKKRRSNLPKRTTTILSDWLVNNLNHPYPNPRQKLELIEQTGLTSQQLSNWFINARRRKINILREVQSNTRETV</sequence>
<feature type="domain" description="Homeobox" evidence="6">
    <location>
        <begin position="170"/>
        <end position="233"/>
    </location>
</feature>
<feature type="DNA-binding region" description="Homeobox" evidence="4">
    <location>
        <begin position="172"/>
        <end position="234"/>
    </location>
</feature>
<accession>A0A1B2J790</accession>
<comment type="subcellular location">
    <subcellularLocation>
        <location evidence="4">Nucleus</location>
    </subcellularLocation>
</comment>
<dbReference type="GO" id="GO:0005634">
    <property type="term" value="C:nucleus"/>
    <property type="evidence" value="ECO:0007669"/>
    <property type="project" value="UniProtKB-SubCell"/>
</dbReference>
<keyword evidence="2 4" id="KW-0371">Homeobox</keyword>
<dbReference type="Proteomes" id="UP000094565">
    <property type="component" value="Chromosome 1"/>
</dbReference>
<evidence type="ECO:0000259" key="6">
    <source>
        <dbReference type="PROSITE" id="PS50071"/>
    </source>
</evidence>
<dbReference type="Pfam" id="PF05920">
    <property type="entry name" value="Homeobox_KN"/>
    <property type="match status" value="1"/>
</dbReference>
<dbReference type="OrthoDB" id="10056939at2759"/>
<dbReference type="CDD" id="cd00086">
    <property type="entry name" value="homeodomain"/>
    <property type="match status" value="1"/>
</dbReference>
<feature type="region of interest" description="Disordered" evidence="5">
    <location>
        <begin position="121"/>
        <end position="155"/>
    </location>
</feature>
<keyword evidence="1 4" id="KW-0238">DNA-binding</keyword>
<dbReference type="GO" id="GO:0003677">
    <property type="term" value="F:DNA binding"/>
    <property type="evidence" value="ECO:0007669"/>
    <property type="project" value="UniProtKB-UniRule"/>
</dbReference>
<gene>
    <name evidence="7" type="primary">CUP9</name>
    <name evidence="7" type="ORF">ATY40_BA7500628</name>
</gene>
<dbReference type="EMBL" id="CP014584">
    <property type="protein sequence ID" value="ANZ73830.1"/>
    <property type="molecule type" value="Genomic_DNA"/>
</dbReference>
<organism evidence="7 8">
    <name type="scientific">Komagataella pastoris</name>
    <name type="common">Yeast</name>
    <name type="synonym">Pichia pastoris</name>
    <dbReference type="NCBI Taxonomy" id="4922"/>
    <lineage>
        <taxon>Eukaryota</taxon>
        <taxon>Fungi</taxon>
        <taxon>Dikarya</taxon>
        <taxon>Ascomycota</taxon>
        <taxon>Saccharomycotina</taxon>
        <taxon>Pichiomycetes</taxon>
        <taxon>Pichiales</taxon>
        <taxon>Pichiaceae</taxon>
        <taxon>Komagataella</taxon>
    </lineage>
</organism>
<dbReference type="SMART" id="SM00389">
    <property type="entry name" value="HOX"/>
    <property type="match status" value="1"/>
</dbReference>
<dbReference type="InterPro" id="IPR001356">
    <property type="entry name" value="HD"/>
</dbReference>
<evidence type="ECO:0000256" key="4">
    <source>
        <dbReference type="PROSITE-ProRule" id="PRU00108"/>
    </source>
</evidence>
<dbReference type="Gene3D" id="1.10.10.60">
    <property type="entry name" value="Homeodomain-like"/>
    <property type="match status" value="1"/>
</dbReference>
<evidence type="ECO:0000313" key="7">
    <source>
        <dbReference type="EMBL" id="ANZ73830.1"/>
    </source>
</evidence>
<dbReference type="SUPFAM" id="SSF46689">
    <property type="entry name" value="Homeodomain-like"/>
    <property type="match status" value="1"/>
</dbReference>
<evidence type="ECO:0000256" key="3">
    <source>
        <dbReference type="ARBA" id="ARBA00023242"/>
    </source>
</evidence>